<keyword evidence="11 18" id="KW-0547">Nucleotide-binding</keyword>
<dbReference type="SUPFAM" id="SSF53623">
    <property type="entry name" value="MurD-like peptide ligases, catalytic domain"/>
    <property type="match status" value="1"/>
</dbReference>
<keyword evidence="10" id="KW-0479">Metal-binding</keyword>
<comment type="pathway">
    <text evidence="2">Cofactor biosynthesis; tetrahydrofolate biosynthesis; 7,8-dihydrofolate from 2-amino-4-hydroxy-6-hydroxymethyl-7,8-dihydropteridine diphosphate and 4-aminobenzoate: step 2/2.</text>
</comment>
<evidence type="ECO:0000256" key="11">
    <source>
        <dbReference type="ARBA" id="ARBA00022741"/>
    </source>
</evidence>
<evidence type="ECO:0000256" key="17">
    <source>
        <dbReference type="ARBA" id="ARBA00049161"/>
    </source>
</evidence>
<feature type="domain" description="Mur ligase central" evidence="20">
    <location>
        <begin position="46"/>
        <end position="273"/>
    </location>
</feature>
<dbReference type="GO" id="GO:0046656">
    <property type="term" value="P:folic acid biosynthetic process"/>
    <property type="evidence" value="ECO:0007669"/>
    <property type="project" value="UniProtKB-KW"/>
</dbReference>
<dbReference type="SUPFAM" id="SSF53244">
    <property type="entry name" value="MurD-like peptide ligases, peptide-binding domain"/>
    <property type="match status" value="1"/>
</dbReference>
<comment type="subunit">
    <text evidence="5">Monomer.</text>
</comment>
<dbReference type="GO" id="GO:0008841">
    <property type="term" value="F:dihydrofolate synthase activity"/>
    <property type="evidence" value="ECO:0007669"/>
    <property type="project" value="UniProtKB-EC"/>
</dbReference>
<evidence type="ECO:0000256" key="4">
    <source>
        <dbReference type="ARBA" id="ARBA00008276"/>
    </source>
</evidence>
<dbReference type="Proteomes" id="UP000199481">
    <property type="component" value="Unassembled WGS sequence"/>
</dbReference>
<evidence type="ECO:0000256" key="18">
    <source>
        <dbReference type="PIRNR" id="PIRNR001563"/>
    </source>
</evidence>
<name>A0A1H1BND7_9LACT</name>
<dbReference type="EC" id="6.3.2.17" evidence="7"/>
<protein>
    <recommendedName>
        <fullName evidence="8">Dihydrofolate synthase/folylpolyglutamate synthase</fullName>
        <ecNumber evidence="6">6.3.2.12</ecNumber>
        <ecNumber evidence="7">6.3.2.17</ecNumber>
    </recommendedName>
    <alternativeName>
        <fullName evidence="15">Tetrahydrofolylpolyglutamate synthase</fullName>
    </alternativeName>
</protein>
<dbReference type="Gene3D" id="3.90.190.20">
    <property type="entry name" value="Mur ligase, C-terminal domain"/>
    <property type="match status" value="1"/>
</dbReference>
<dbReference type="AlphaFoldDB" id="A0A1H1BND7"/>
<dbReference type="PROSITE" id="PS01012">
    <property type="entry name" value="FOLYLPOLYGLU_SYNT_2"/>
    <property type="match status" value="1"/>
</dbReference>
<comment type="catalytic activity">
    <reaction evidence="16">
        <text>(6S)-5,6,7,8-tetrahydrofolyl-(gamma-L-Glu)(n) + L-glutamate + ATP = (6S)-5,6,7,8-tetrahydrofolyl-(gamma-L-Glu)(n+1) + ADP + phosphate + H(+)</text>
        <dbReference type="Rhea" id="RHEA:10580"/>
        <dbReference type="Rhea" id="RHEA-COMP:14738"/>
        <dbReference type="Rhea" id="RHEA-COMP:14740"/>
        <dbReference type="ChEBI" id="CHEBI:15378"/>
        <dbReference type="ChEBI" id="CHEBI:29985"/>
        <dbReference type="ChEBI" id="CHEBI:30616"/>
        <dbReference type="ChEBI" id="CHEBI:43474"/>
        <dbReference type="ChEBI" id="CHEBI:141005"/>
        <dbReference type="ChEBI" id="CHEBI:456216"/>
        <dbReference type="EC" id="6.3.2.17"/>
    </reaction>
</comment>
<evidence type="ECO:0000259" key="19">
    <source>
        <dbReference type="Pfam" id="PF02875"/>
    </source>
</evidence>
<evidence type="ECO:0000313" key="21">
    <source>
        <dbReference type="EMBL" id="SDQ53363.1"/>
    </source>
</evidence>
<evidence type="ECO:0000256" key="10">
    <source>
        <dbReference type="ARBA" id="ARBA00022723"/>
    </source>
</evidence>
<organism evidence="21 22">
    <name type="scientific">Carnobacterium viridans</name>
    <dbReference type="NCBI Taxonomy" id="174587"/>
    <lineage>
        <taxon>Bacteria</taxon>
        <taxon>Bacillati</taxon>
        <taxon>Bacillota</taxon>
        <taxon>Bacilli</taxon>
        <taxon>Lactobacillales</taxon>
        <taxon>Carnobacteriaceae</taxon>
        <taxon>Carnobacterium</taxon>
    </lineage>
</organism>
<evidence type="ECO:0000313" key="22">
    <source>
        <dbReference type="Proteomes" id="UP000199481"/>
    </source>
</evidence>
<dbReference type="PIRSF" id="PIRSF001563">
    <property type="entry name" value="Folylpolyglu_synth"/>
    <property type="match status" value="1"/>
</dbReference>
<evidence type="ECO:0000256" key="5">
    <source>
        <dbReference type="ARBA" id="ARBA00011245"/>
    </source>
</evidence>
<dbReference type="NCBIfam" id="TIGR01499">
    <property type="entry name" value="folC"/>
    <property type="match status" value="1"/>
</dbReference>
<evidence type="ECO:0000256" key="14">
    <source>
        <dbReference type="ARBA" id="ARBA00022909"/>
    </source>
</evidence>
<dbReference type="InterPro" id="IPR018109">
    <property type="entry name" value="Folylpolyglutamate_synth_CS"/>
</dbReference>
<evidence type="ECO:0000256" key="8">
    <source>
        <dbReference type="ARBA" id="ARBA00019357"/>
    </source>
</evidence>
<evidence type="ECO:0000259" key="20">
    <source>
        <dbReference type="Pfam" id="PF08245"/>
    </source>
</evidence>
<dbReference type="InterPro" id="IPR004101">
    <property type="entry name" value="Mur_ligase_C"/>
</dbReference>
<dbReference type="GO" id="GO:0004326">
    <property type="term" value="F:tetrahydrofolylpolyglutamate synthase activity"/>
    <property type="evidence" value="ECO:0007669"/>
    <property type="project" value="UniProtKB-EC"/>
</dbReference>
<evidence type="ECO:0000256" key="3">
    <source>
        <dbReference type="ARBA" id="ARBA00005150"/>
    </source>
</evidence>
<dbReference type="GO" id="GO:0046872">
    <property type="term" value="F:metal ion binding"/>
    <property type="evidence" value="ECO:0007669"/>
    <property type="project" value="UniProtKB-KW"/>
</dbReference>
<comment type="cofactor">
    <cofactor evidence="1">
        <name>Mg(2+)</name>
        <dbReference type="ChEBI" id="CHEBI:18420"/>
    </cofactor>
</comment>
<dbReference type="RefSeq" id="WP_035022259.1">
    <property type="nucleotide sequence ID" value="NZ_CP084916.1"/>
</dbReference>
<comment type="catalytic activity">
    <reaction evidence="17">
        <text>7,8-dihydropteroate + L-glutamate + ATP = 7,8-dihydrofolate + ADP + phosphate + H(+)</text>
        <dbReference type="Rhea" id="RHEA:23584"/>
        <dbReference type="ChEBI" id="CHEBI:15378"/>
        <dbReference type="ChEBI" id="CHEBI:17839"/>
        <dbReference type="ChEBI" id="CHEBI:29985"/>
        <dbReference type="ChEBI" id="CHEBI:30616"/>
        <dbReference type="ChEBI" id="CHEBI:43474"/>
        <dbReference type="ChEBI" id="CHEBI:57451"/>
        <dbReference type="ChEBI" id="CHEBI:456216"/>
        <dbReference type="EC" id="6.3.2.12"/>
    </reaction>
</comment>
<comment type="pathway">
    <text evidence="3">Cofactor biosynthesis; tetrahydrofolylpolyglutamate biosynthesis.</text>
</comment>
<dbReference type="InterPro" id="IPR001645">
    <property type="entry name" value="Folylpolyglutamate_synth"/>
</dbReference>
<accession>A0A1H1BND7</accession>
<gene>
    <name evidence="21" type="ORF">SAMN04487752_2662</name>
</gene>
<dbReference type="EMBL" id="FNJW01000008">
    <property type="protein sequence ID" value="SDQ53363.1"/>
    <property type="molecule type" value="Genomic_DNA"/>
</dbReference>
<dbReference type="PROSITE" id="PS01011">
    <property type="entry name" value="FOLYLPOLYGLU_SYNT_1"/>
    <property type="match status" value="1"/>
</dbReference>
<dbReference type="PANTHER" id="PTHR11136:SF0">
    <property type="entry name" value="DIHYDROFOLATE SYNTHETASE-RELATED"/>
    <property type="match status" value="1"/>
</dbReference>
<dbReference type="InterPro" id="IPR013221">
    <property type="entry name" value="Mur_ligase_cen"/>
</dbReference>
<keyword evidence="9 18" id="KW-0436">Ligase</keyword>
<evidence type="ECO:0000256" key="16">
    <source>
        <dbReference type="ARBA" id="ARBA00047493"/>
    </source>
</evidence>
<dbReference type="EC" id="6.3.2.12" evidence="6"/>
<evidence type="ECO:0000256" key="6">
    <source>
        <dbReference type="ARBA" id="ARBA00013023"/>
    </source>
</evidence>
<dbReference type="GO" id="GO:0005524">
    <property type="term" value="F:ATP binding"/>
    <property type="evidence" value="ECO:0007669"/>
    <property type="project" value="UniProtKB-KW"/>
</dbReference>
<sequence length="435" mass="48758">MFTKYEEALNWIHATRTFGEKPGLKRMEWMLGKLGHPEKKFKSIHIAGTNGKGSTLAFLRNMLEANGQIVGTFTSPYIEMFNERVSVNGEPLSDDEILRLANTVYPLTEELKKIDLGGPSEFEIITMMMLIYFGEGHADVVLIEVGIGGLYDSTNVINPVVSVITTIGMDHMNLLGETLSEIALNKAGIIKTAIPVVTGKIGKEALEVIEQKAADQDSLIMKYNKDFFVTKWQTLPTWGEQFVFEDDFMRLSPIQIEMLGRHQVENAAVAIEALRVYSHETGLAVNHEKIRSGLKNTFWPGRMEKINDQPLLILDGAHNEHAIKTLVETIKKNFAQQEVSIIMAAMRDKDIQGMADQLQSIPNCRLILTSFNYPRAAGIDDLNKLMLKNGTVIEHWQEALVESLNEMDENGVVIVTGSLYFVSEVRAYIKVANKK</sequence>
<comment type="similarity">
    <text evidence="4 18">Belongs to the folylpolyglutamate synthase family.</text>
</comment>
<dbReference type="Gene3D" id="3.40.1190.10">
    <property type="entry name" value="Mur-like, catalytic domain"/>
    <property type="match status" value="1"/>
</dbReference>
<keyword evidence="12 18" id="KW-0067">ATP-binding</keyword>
<evidence type="ECO:0000256" key="7">
    <source>
        <dbReference type="ARBA" id="ARBA00013025"/>
    </source>
</evidence>
<dbReference type="Pfam" id="PF08245">
    <property type="entry name" value="Mur_ligase_M"/>
    <property type="match status" value="1"/>
</dbReference>
<evidence type="ECO:0000256" key="2">
    <source>
        <dbReference type="ARBA" id="ARBA00004799"/>
    </source>
</evidence>
<dbReference type="GO" id="GO:0005737">
    <property type="term" value="C:cytoplasm"/>
    <property type="evidence" value="ECO:0007669"/>
    <property type="project" value="TreeGrafter"/>
</dbReference>
<keyword evidence="22" id="KW-1185">Reference proteome</keyword>
<evidence type="ECO:0000256" key="15">
    <source>
        <dbReference type="ARBA" id="ARBA00030592"/>
    </source>
</evidence>
<dbReference type="InterPro" id="IPR036565">
    <property type="entry name" value="Mur-like_cat_sf"/>
</dbReference>
<evidence type="ECO:0000256" key="9">
    <source>
        <dbReference type="ARBA" id="ARBA00022598"/>
    </source>
</evidence>
<feature type="domain" description="Mur ligase C-terminal" evidence="19">
    <location>
        <begin position="301"/>
        <end position="418"/>
    </location>
</feature>
<dbReference type="OrthoDB" id="9809356at2"/>
<dbReference type="PANTHER" id="PTHR11136">
    <property type="entry name" value="FOLYLPOLYGLUTAMATE SYNTHASE-RELATED"/>
    <property type="match status" value="1"/>
</dbReference>
<keyword evidence="13" id="KW-0460">Magnesium</keyword>
<keyword evidence="14" id="KW-0289">Folate biosynthesis</keyword>
<dbReference type="FunFam" id="3.40.1190.10:FF:000004">
    <property type="entry name" value="Dihydrofolate synthase/folylpolyglutamate synthase"/>
    <property type="match status" value="1"/>
</dbReference>
<evidence type="ECO:0000256" key="1">
    <source>
        <dbReference type="ARBA" id="ARBA00001946"/>
    </source>
</evidence>
<proteinExistence type="inferred from homology"/>
<dbReference type="InterPro" id="IPR036615">
    <property type="entry name" value="Mur_ligase_C_dom_sf"/>
</dbReference>
<evidence type="ECO:0000256" key="12">
    <source>
        <dbReference type="ARBA" id="ARBA00022840"/>
    </source>
</evidence>
<evidence type="ECO:0000256" key="13">
    <source>
        <dbReference type="ARBA" id="ARBA00022842"/>
    </source>
</evidence>
<dbReference type="Pfam" id="PF02875">
    <property type="entry name" value="Mur_ligase_C"/>
    <property type="match status" value="1"/>
</dbReference>
<reference evidence="22" key="1">
    <citation type="submission" date="2016-10" db="EMBL/GenBank/DDBJ databases">
        <authorList>
            <person name="Varghese N."/>
            <person name="Submissions S."/>
        </authorList>
    </citation>
    <scope>NUCLEOTIDE SEQUENCE [LARGE SCALE GENOMIC DNA]</scope>
    <source>
        <strain evidence="22">MPL-11</strain>
    </source>
</reference>